<protein>
    <submittedName>
        <fullName evidence="4">RING/U-box superfamily protein</fullName>
    </submittedName>
</protein>
<evidence type="ECO:0000256" key="1">
    <source>
        <dbReference type="PROSITE-ProRule" id="PRU00175"/>
    </source>
</evidence>
<gene>
    <name evidence="4" type="ORF">STAS_15048</name>
</gene>
<dbReference type="InterPro" id="IPR001841">
    <property type="entry name" value="Znf_RING"/>
</dbReference>
<evidence type="ECO:0000256" key="2">
    <source>
        <dbReference type="SAM" id="MobiDB-lite"/>
    </source>
</evidence>
<comment type="caution">
    <text evidence="4">The sequence shown here is derived from an EMBL/GenBank/DDBJ whole genome shotgun (WGS) entry which is preliminary data.</text>
</comment>
<keyword evidence="1" id="KW-0863">Zinc-finger</keyword>
<reference evidence="5" key="1">
    <citation type="journal article" date="2019" name="Curr. Biol.">
        <title>Genome Sequence of Striga asiatica Provides Insight into the Evolution of Plant Parasitism.</title>
        <authorList>
            <person name="Yoshida S."/>
            <person name="Kim S."/>
            <person name="Wafula E.K."/>
            <person name="Tanskanen J."/>
            <person name="Kim Y.M."/>
            <person name="Honaas L."/>
            <person name="Yang Z."/>
            <person name="Spallek T."/>
            <person name="Conn C.E."/>
            <person name="Ichihashi Y."/>
            <person name="Cheong K."/>
            <person name="Cui S."/>
            <person name="Der J.P."/>
            <person name="Gundlach H."/>
            <person name="Jiao Y."/>
            <person name="Hori C."/>
            <person name="Ishida J.K."/>
            <person name="Kasahara H."/>
            <person name="Kiba T."/>
            <person name="Kim M.S."/>
            <person name="Koo N."/>
            <person name="Laohavisit A."/>
            <person name="Lee Y.H."/>
            <person name="Lumba S."/>
            <person name="McCourt P."/>
            <person name="Mortimer J.C."/>
            <person name="Mutuku J.M."/>
            <person name="Nomura T."/>
            <person name="Sasaki-Sekimoto Y."/>
            <person name="Seto Y."/>
            <person name="Wang Y."/>
            <person name="Wakatake T."/>
            <person name="Sakakibara H."/>
            <person name="Demura T."/>
            <person name="Yamaguchi S."/>
            <person name="Yoneyama K."/>
            <person name="Manabe R.I."/>
            <person name="Nelson D.C."/>
            <person name="Schulman A.H."/>
            <person name="Timko M.P."/>
            <person name="dePamphilis C.W."/>
            <person name="Choi D."/>
            <person name="Shirasu K."/>
        </authorList>
    </citation>
    <scope>NUCLEOTIDE SEQUENCE [LARGE SCALE GENOMIC DNA]</scope>
    <source>
        <strain evidence="5">cv. UVA1</strain>
    </source>
</reference>
<dbReference type="Gene3D" id="3.30.40.10">
    <property type="entry name" value="Zinc/RING finger domain, C3HC4 (zinc finger)"/>
    <property type="match status" value="1"/>
</dbReference>
<feature type="domain" description="RING-type" evidence="3">
    <location>
        <begin position="179"/>
        <end position="221"/>
    </location>
</feature>
<dbReference type="InterPro" id="IPR039515">
    <property type="entry name" value="NOT4_mRING-HC-C4C4"/>
</dbReference>
<dbReference type="GO" id="GO:0008270">
    <property type="term" value="F:zinc ion binding"/>
    <property type="evidence" value="ECO:0007669"/>
    <property type="project" value="UniProtKB-KW"/>
</dbReference>
<dbReference type="GO" id="GO:0030014">
    <property type="term" value="C:CCR4-NOT complex"/>
    <property type="evidence" value="ECO:0007669"/>
    <property type="project" value="InterPro"/>
</dbReference>
<evidence type="ECO:0000313" key="5">
    <source>
        <dbReference type="Proteomes" id="UP000325081"/>
    </source>
</evidence>
<dbReference type="EMBL" id="BKCP01005516">
    <property type="protein sequence ID" value="GER38529.1"/>
    <property type="molecule type" value="Genomic_DNA"/>
</dbReference>
<dbReference type="FunFam" id="3.30.40.10:FF:000383">
    <property type="entry name" value="RING/U-box superfamily protein"/>
    <property type="match status" value="1"/>
</dbReference>
<dbReference type="PANTHER" id="PTHR12603:SF0">
    <property type="entry name" value="CCR4-NOT TRANSCRIPTION COMPLEX SUBUNIT 4"/>
    <property type="match status" value="1"/>
</dbReference>
<dbReference type="PANTHER" id="PTHR12603">
    <property type="entry name" value="CCR4-NOT TRANSCRIPTION COMPLEX RELATED"/>
    <property type="match status" value="1"/>
</dbReference>
<feature type="compositionally biased region" description="Basic residues" evidence="2">
    <location>
        <begin position="22"/>
        <end position="33"/>
    </location>
</feature>
<keyword evidence="1" id="KW-0479">Metal-binding</keyword>
<dbReference type="Pfam" id="PF14570">
    <property type="entry name" value="zf-RING_4"/>
    <property type="match status" value="1"/>
</dbReference>
<dbReference type="AlphaFoldDB" id="A0A5A7Q060"/>
<proteinExistence type="predicted"/>
<dbReference type="GO" id="GO:0016567">
    <property type="term" value="P:protein ubiquitination"/>
    <property type="evidence" value="ECO:0007669"/>
    <property type="project" value="TreeGrafter"/>
</dbReference>
<sequence length="256" mass="28323">MALDSIPNGSVAVASPNSKDSSKKKRGNRSVKLKQCKLDVRREQWLSQVKNKDGCKEEHIGGCVSKLVVKPTDEDVFSDSNSWLSKSPISPVSSILGINDSGVNITASSVSSISSSSMNEEENEYDAENEDDGDCFDDWESMADALAAEEINLQRNRPNEPLYSESERLMDEEPEPISCPICAEDLDSTDSRFFPCLCGFRLCLFCHKRILEGDGRCPGCRKEYDCGLVEGEAMVTEGSWTFKLARSRSCSTMKRS</sequence>
<evidence type="ECO:0000313" key="4">
    <source>
        <dbReference type="EMBL" id="GER38529.1"/>
    </source>
</evidence>
<organism evidence="4 5">
    <name type="scientific">Striga asiatica</name>
    <name type="common">Asiatic witchweed</name>
    <name type="synonym">Buchnera asiatica</name>
    <dbReference type="NCBI Taxonomy" id="4170"/>
    <lineage>
        <taxon>Eukaryota</taxon>
        <taxon>Viridiplantae</taxon>
        <taxon>Streptophyta</taxon>
        <taxon>Embryophyta</taxon>
        <taxon>Tracheophyta</taxon>
        <taxon>Spermatophyta</taxon>
        <taxon>Magnoliopsida</taxon>
        <taxon>eudicotyledons</taxon>
        <taxon>Gunneridae</taxon>
        <taxon>Pentapetalae</taxon>
        <taxon>asterids</taxon>
        <taxon>lamiids</taxon>
        <taxon>Lamiales</taxon>
        <taxon>Orobanchaceae</taxon>
        <taxon>Buchnereae</taxon>
        <taxon>Striga</taxon>
    </lineage>
</organism>
<name>A0A5A7Q060_STRAF</name>
<feature type="region of interest" description="Disordered" evidence="2">
    <location>
        <begin position="1"/>
        <end position="33"/>
    </location>
</feature>
<dbReference type="InterPro" id="IPR013083">
    <property type="entry name" value="Znf_RING/FYVE/PHD"/>
</dbReference>
<accession>A0A5A7Q060</accession>
<evidence type="ECO:0000259" key="3">
    <source>
        <dbReference type="PROSITE" id="PS50089"/>
    </source>
</evidence>
<dbReference type="Proteomes" id="UP000325081">
    <property type="component" value="Unassembled WGS sequence"/>
</dbReference>
<dbReference type="InterPro" id="IPR039780">
    <property type="entry name" value="Mot2"/>
</dbReference>
<dbReference type="PROSITE" id="PS50089">
    <property type="entry name" value="ZF_RING_2"/>
    <property type="match status" value="1"/>
</dbReference>
<keyword evidence="5" id="KW-1185">Reference proteome</keyword>
<keyword evidence="1" id="KW-0862">Zinc</keyword>
<dbReference type="CDD" id="cd16618">
    <property type="entry name" value="mRING-HC-C4C4_CNOT4"/>
    <property type="match status" value="1"/>
</dbReference>
<dbReference type="GO" id="GO:0004842">
    <property type="term" value="F:ubiquitin-protein transferase activity"/>
    <property type="evidence" value="ECO:0007669"/>
    <property type="project" value="InterPro"/>
</dbReference>
<dbReference type="SUPFAM" id="SSF57850">
    <property type="entry name" value="RING/U-box"/>
    <property type="match status" value="1"/>
</dbReference>
<dbReference type="OrthoDB" id="1923159at2759"/>